<evidence type="ECO:0000256" key="8">
    <source>
        <dbReference type="ARBA" id="ARBA00022840"/>
    </source>
</evidence>
<feature type="domain" description="Fibronectin type-III" evidence="15">
    <location>
        <begin position="6"/>
        <end position="110"/>
    </location>
</feature>
<dbReference type="InterPro" id="IPR036401">
    <property type="entry name" value="Ribosomal_eS17_sf"/>
</dbReference>
<evidence type="ECO:0000256" key="13">
    <source>
        <dbReference type="ARBA" id="ARBA00023170"/>
    </source>
</evidence>
<evidence type="ECO:0000256" key="14">
    <source>
        <dbReference type="ARBA" id="ARBA00023274"/>
    </source>
</evidence>
<keyword evidence="3" id="KW-0217">Developmental protein</keyword>
<keyword evidence="11" id="KW-1133">Transmembrane helix</keyword>
<keyword evidence="17" id="KW-1185">Reference proteome</keyword>
<keyword evidence="10" id="KW-0689">Ribosomal protein</keyword>
<keyword evidence="14" id="KW-0687">Ribonucleoprotein</keyword>
<evidence type="ECO:0000256" key="7">
    <source>
        <dbReference type="ARBA" id="ARBA00022741"/>
    </source>
</evidence>
<organism evidence="16 17">
    <name type="scientific">Saguinus oedipus</name>
    <name type="common">Cotton-top tamarin</name>
    <name type="synonym">Oedipomidas oedipus</name>
    <dbReference type="NCBI Taxonomy" id="9490"/>
    <lineage>
        <taxon>Eukaryota</taxon>
        <taxon>Metazoa</taxon>
        <taxon>Chordata</taxon>
        <taxon>Craniata</taxon>
        <taxon>Vertebrata</taxon>
        <taxon>Euteleostomi</taxon>
        <taxon>Mammalia</taxon>
        <taxon>Eutheria</taxon>
        <taxon>Euarchontoglires</taxon>
        <taxon>Primates</taxon>
        <taxon>Haplorrhini</taxon>
        <taxon>Platyrrhini</taxon>
        <taxon>Cebidae</taxon>
        <taxon>Callitrichinae</taxon>
        <taxon>Saguinus</taxon>
    </lineage>
</organism>
<proteinExistence type="inferred from homology"/>
<dbReference type="InterPro" id="IPR050449">
    <property type="entry name" value="Ephrin_rcpt_TKs"/>
</dbReference>
<keyword evidence="9" id="KW-0524">Neurogenesis</keyword>
<keyword evidence="12" id="KW-0472">Membrane</keyword>
<evidence type="ECO:0000256" key="1">
    <source>
        <dbReference type="ARBA" id="ARBA00004251"/>
    </source>
</evidence>
<dbReference type="Pfam" id="PF00833">
    <property type="entry name" value="Ribosomal_S17e"/>
    <property type="match status" value="1"/>
</dbReference>
<keyword evidence="5" id="KW-0597">Phosphoprotein</keyword>
<dbReference type="InterPro" id="IPR001210">
    <property type="entry name" value="Ribosomal_eS17"/>
</dbReference>
<evidence type="ECO:0000256" key="12">
    <source>
        <dbReference type="ARBA" id="ARBA00023136"/>
    </source>
</evidence>
<keyword evidence="4" id="KW-1003">Cell membrane</keyword>
<dbReference type="InterPro" id="IPR013783">
    <property type="entry name" value="Ig-like_fold"/>
</dbReference>
<accession>A0ABQ9VEK1</accession>
<keyword evidence="8" id="KW-0067">ATP-binding</keyword>
<protein>
    <submittedName>
        <fullName evidence="16">Ephrin type-B receptor 3</fullName>
    </submittedName>
</protein>
<dbReference type="Proteomes" id="UP001266305">
    <property type="component" value="Unassembled WGS sequence"/>
</dbReference>
<evidence type="ECO:0000256" key="9">
    <source>
        <dbReference type="ARBA" id="ARBA00022902"/>
    </source>
</evidence>
<comment type="similarity">
    <text evidence="2">Belongs to the eukaryotic ribosomal protein eS17 family.</text>
</comment>
<dbReference type="SUPFAM" id="SSF49265">
    <property type="entry name" value="Fibronectin type III"/>
    <property type="match status" value="1"/>
</dbReference>
<evidence type="ECO:0000256" key="5">
    <source>
        <dbReference type="ARBA" id="ARBA00022553"/>
    </source>
</evidence>
<evidence type="ECO:0000256" key="2">
    <source>
        <dbReference type="ARBA" id="ARBA00010444"/>
    </source>
</evidence>
<name>A0ABQ9VEK1_SAGOE</name>
<keyword evidence="13 16" id="KW-0675">Receptor</keyword>
<dbReference type="PROSITE" id="PS50853">
    <property type="entry name" value="FN3"/>
    <property type="match status" value="1"/>
</dbReference>
<dbReference type="Gene3D" id="2.60.40.10">
    <property type="entry name" value="Immunoglobulins"/>
    <property type="match status" value="1"/>
</dbReference>
<dbReference type="CDD" id="cd00063">
    <property type="entry name" value="FN3"/>
    <property type="match status" value="1"/>
</dbReference>
<dbReference type="InterPro" id="IPR036116">
    <property type="entry name" value="FN3_sf"/>
</dbReference>
<sequence>MSPTAVPLPLRGMISNMNKTSLILEWSEPWDLGGRDDLLYNAICKKCRGGPGAGGPQPAHSLGLTERRVHISHLLAHTCYTFEVQAVNGVLGKSPLLPRYVAVNIITNQAGPGLDQNGEEGGPGHHRKYYMRLGNDFYTNKCVCEEIAIIPSKKLCNKIAG</sequence>
<keyword evidence="6" id="KW-0812">Transmembrane</keyword>
<dbReference type="Pfam" id="PF00041">
    <property type="entry name" value="fn3"/>
    <property type="match status" value="1"/>
</dbReference>
<dbReference type="PANTHER" id="PTHR46877">
    <property type="entry name" value="EPH RECEPTOR A5"/>
    <property type="match status" value="1"/>
</dbReference>
<dbReference type="SMART" id="SM00060">
    <property type="entry name" value="FN3"/>
    <property type="match status" value="1"/>
</dbReference>
<dbReference type="SUPFAM" id="SSF116820">
    <property type="entry name" value="Rps17e-like"/>
    <property type="match status" value="1"/>
</dbReference>
<dbReference type="EMBL" id="JASSZA010000006">
    <property type="protein sequence ID" value="KAK2107807.1"/>
    <property type="molecule type" value="Genomic_DNA"/>
</dbReference>
<evidence type="ECO:0000256" key="3">
    <source>
        <dbReference type="ARBA" id="ARBA00022473"/>
    </source>
</evidence>
<evidence type="ECO:0000256" key="10">
    <source>
        <dbReference type="ARBA" id="ARBA00022980"/>
    </source>
</evidence>
<keyword evidence="7" id="KW-0547">Nucleotide-binding</keyword>
<evidence type="ECO:0000256" key="11">
    <source>
        <dbReference type="ARBA" id="ARBA00022989"/>
    </source>
</evidence>
<evidence type="ECO:0000313" key="17">
    <source>
        <dbReference type="Proteomes" id="UP001266305"/>
    </source>
</evidence>
<dbReference type="InterPro" id="IPR003961">
    <property type="entry name" value="FN3_dom"/>
</dbReference>
<evidence type="ECO:0000256" key="4">
    <source>
        <dbReference type="ARBA" id="ARBA00022475"/>
    </source>
</evidence>
<dbReference type="PANTHER" id="PTHR46877:SF6">
    <property type="entry name" value="EPHRIN TYPE-B RECEPTOR 3"/>
    <property type="match status" value="1"/>
</dbReference>
<evidence type="ECO:0000259" key="15">
    <source>
        <dbReference type="PROSITE" id="PS50853"/>
    </source>
</evidence>
<gene>
    <name evidence="16" type="primary">EPHB3_2</name>
    <name evidence="16" type="ORF">P7K49_012972</name>
</gene>
<evidence type="ECO:0000256" key="6">
    <source>
        <dbReference type="ARBA" id="ARBA00022692"/>
    </source>
</evidence>
<dbReference type="Gene3D" id="1.10.60.20">
    <property type="entry name" value="Ribosomal protein S17e-like"/>
    <property type="match status" value="1"/>
</dbReference>
<comment type="caution">
    <text evidence="16">The sequence shown here is derived from an EMBL/GenBank/DDBJ whole genome shotgun (WGS) entry which is preliminary data.</text>
</comment>
<comment type="subcellular location">
    <subcellularLocation>
        <location evidence="1">Cell membrane</location>
        <topology evidence="1">Single-pass type I membrane protein</topology>
    </subcellularLocation>
</comment>
<reference evidence="16 17" key="1">
    <citation type="submission" date="2023-05" db="EMBL/GenBank/DDBJ databases">
        <title>B98-5 Cell Line De Novo Hybrid Assembly: An Optical Mapping Approach.</title>
        <authorList>
            <person name="Kananen K."/>
            <person name="Auerbach J.A."/>
            <person name="Kautto E."/>
            <person name="Blachly J.S."/>
        </authorList>
    </citation>
    <scope>NUCLEOTIDE SEQUENCE [LARGE SCALE GENOMIC DNA]</scope>
    <source>
        <strain evidence="16">B95-8</strain>
        <tissue evidence="16">Cell line</tissue>
    </source>
</reference>
<evidence type="ECO:0000313" key="16">
    <source>
        <dbReference type="EMBL" id="KAK2107807.1"/>
    </source>
</evidence>